<evidence type="ECO:0000256" key="1">
    <source>
        <dbReference type="ARBA" id="ARBA00006226"/>
    </source>
</evidence>
<dbReference type="Pfam" id="PF05016">
    <property type="entry name" value="ParE_toxin"/>
    <property type="match status" value="1"/>
</dbReference>
<keyword evidence="2" id="KW-1277">Toxin-antitoxin system</keyword>
<dbReference type="AlphaFoldDB" id="A0A2D2AX34"/>
<sequence>MWRVVWARRARDDLKRIRAFIAKDNPLAADRLARLIQDATETLADHAERDAQARGSLRKLTTVRPYLIFYRVRETEVYIVHIRQAARRPRP</sequence>
<evidence type="ECO:0000256" key="2">
    <source>
        <dbReference type="ARBA" id="ARBA00022649"/>
    </source>
</evidence>
<name>A0A2D2AX34_9CAUL</name>
<dbReference type="KEGG" id="cmb:CSW64_09235"/>
<dbReference type="InterPro" id="IPR007712">
    <property type="entry name" value="RelE/ParE_toxin"/>
</dbReference>
<dbReference type="InterPro" id="IPR035093">
    <property type="entry name" value="RelE/ParE_toxin_dom_sf"/>
</dbReference>
<protein>
    <recommendedName>
        <fullName evidence="5">Addiction module toxin RelE</fullName>
    </recommendedName>
</protein>
<evidence type="ECO:0000313" key="3">
    <source>
        <dbReference type="EMBL" id="ATQ42578.1"/>
    </source>
</evidence>
<evidence type="ECO:0008006" key="5">
    <source>
        <dbReference type="Google" id="ProtNLM"/>
    </source>
</evidence>
<organism evidence="3 4">
    <name type="scientific">Caulobacter mirabilis</name>
    <dbReference type="NCBI Taxonomy" id="69666"/>
    <lineage>
        <taxon>Bacteria</taxon>
        <taxon>Pseudomonadati</taxon>
        <taxon>Pseudomonadota</taxon>
        <taxon>Alphaproteobacteria</taxon>
        <taxon>Caulobacterales</taxon>
        <taxon>Caulobacteraceae</taxon>
        <taxon>Caulobacter</taxon>
    </lineage>
</organism>
<dbReference type="RefSeq" id="WP_099621832.1">
    <property type="nucleotide sequence ID" value="NZ_CP024201.1"/>
</dbReference>
<dbReference type="NCBIfam" id="TIGR02385">
    <property type="entry name" value="RelE_StbE"/>
    <property type="match status" value="1"/>
</dbReference>
<comment type="similarity">
    <text evidence="1">Belongs to the RelE toxin family.</text>
</comment>
<dbReference type="Gene3D" id="3.30.2310.20">
    <property type="entry name" value="RelE-like"/>
    <property type="match status" value="1"/>
</dbReference>
<gene>
    <name evidence="3" type="ORF">CSW64_09235</name>
</gene>
<dbReference type="InterPro" id="IPR051803">
    <property type="entry name" value="TA_system_RelE-like_toxin"/>
</dbReference>
<reference evidence="3 4" key="1">
    <citation type="submission" date="2017-10" db="EMBL/GenBank/DDBJ databases">
        <title>Genome sequence of Caulobacter mirabilis FWC38.</title>
        <authorList>
            <person name="Fiebig A."/>
            <person name="Crosson S."/>
        </authorList>
    </citation>
    <scope>NUCLEOTIDE SEQUENCE [LARGE SCALE GENOMIC DNA]</scope>
    <source>
        <strain evidence="3 4">FWC 38</strain>
    </source>
</reference>
<keyword evidence="4" id="KW-1185">Reference proteome</keyword>
<evidence type="ECO:0000313" key="4">
    <source>
        <dbReference type="Proteomes" id="UP000228945"/>
    </source>
</evidence>
<dbReference type="Proteomes" id="UP000228945">
    <property type="component" value="Chromosome"/>
</dbReference>
<dbReference type="PANTHER" id="PTHR33755">
    <property type="entry name" value="TOXIN PARE1-RELATED"/>
    <property type="match status" value="1"/>
</dbReference>
<dbReference type="OrthoDB" id="7190851at2"/>
<accession>A0A2D2AX34</accession>
<proteinExistence type="inferred from homology"/>
<dbReference type="EMBL" id="CP024201">
    <property type="protein sequence ID" value="ATQ42578.1"/>
    <property type="molecule type" value="Genomic_DNA"/>
</dbReference>